<name>A0AAV5GA28_CORAM</name>
<dbReference type="AlphaFoldDB" id="A0AAV5GA28"/>
<evidence type="ECO:0000313" key="2">
    <source>
        <dbReference type="Proteomes" id="UP001054925"/>
    </source>
</evidence>
<dbReference type="GO" id="GO:0097367">
    <property type="term" value="F:carbohydrate derivative binding"/>
    <property type="evidence" value="ECO:0007669"/>
    <property type="project" value="InterPro"/>
</dbReference>
<comment type="caution">
    <text evidence="1">The sequence shown here is derived from an EMBL/GenBank/DDBJ whole genome shotgun (WGS) entry which is preliminary data.</text>
</comment>
<sequence length="340" mass="36643">MSDEGYFSGSQYDPETVRFFDVAHEGAQIRAIAAHIQHLSDLRGAEFRSIVILPTDQVARASAEMVVELISPLPWPIFITDKLPHYVGPLDAVVVVGERSDADWASLALITAARRGATTALIGPGRGPLDEDAPEETLSFPIPPTADGASPSRYITGLLAILWSITDAEVIVAERLHELADAADEELQQLSPERDATVNPGRALRDFTADARVVHTGSRLEQPADLPAGVNVGLAVARCAATIWSTRGLSGEFLEPELVPMVLERNQESAPKDDIFYDPFLDGEKNLVPLKIIVWGQADSALPHSLAMACTDADTSDLVCAVRLLVRAFAATAYDVSKED</sequence>
<accession>A0AAV5GA28</accession>
<dbReference type="SUPFAM" id="SSF53697">
    <property type="entry name" value="SIS domain"/>
    <property type="match status" value="1"/>
</dbReference>
<protein>
    <recommendedName>
        <fullName evidence="3">Exopolyphosphatase</fullName>
    </recommendedName>
</protein>
<dbReference type="InterPro" id="IPR046348">
    <property type="entry name" value="SIS_dom_sf"/>
</dbReference>
<reference evidence="1" key="1">
    <citation type="submission" date="2021-12" db="EMBL/GenBank/DDBJ databases">
        <title>Draft genome sequence of Corynebacterium ammoniagenes strain T-723.</title>
        <authorList>
            <person name="Matsuzawa M."/>
            <person name="Hiratani M."/>
            <person name="Abe I."/>
            <person name="Tsuji Y."/>
            <person name="Nakamura J."/>
        </authorList>
    </citation>
    <scope>NUCLEOTIDE SEQUENCE</scope>
    <source>
        <strain evidence="1">T-723</strain>
    </source>
</reference>
<dbReference type="RefSeq" id="WP_003847363.1">
    <property type="nucleotide sequence ID" value="NZ_BQKK01000005.1"/>
</dbReference>
<organism evidence="1 2">
    <name type="scientific">Corynebacterium ammoniagenes</name>
    <name type="common">Brevibacterium ammoniagenes</name>
    <dbReference type="NCBI Taxonomy" id="1697"/>
    <lineage>
        <taxon>Bacteria</taxon>
        <taxon>Bacillati</taxon>
        <taxon>Actinomycetota</taxon>
        <taxon>Actinomycetes</taxon>
        <taxon>Mycobacteriales</taxon>
        <taxon>Corynebacteriaceae</taxon>
        <taxon>Corynebacterium</taxon>
    </lineage>
</organism>
<gene>
    <name evidence="1" type="ORF">CAT723_20020</name>
</gene>
<proteinExistence type="predicted"/>
<dbReference type="EMBL" id="BQKK01000005">
    <property type="protein sequence ID" value="GJN43523.1"/>
    <property type="molecule type" value="Genomic_DNA"/>
</dbReference>
<dbReference type="Proteomes" id="UP001054925">
    <property type="component" value="Unassembled WGS sequence"/>
</dbReference>
<evidence type="ECO:0008006" key="3">
    <source>
        <dbReference type="Google" id="ProtNLM"/>
    </source>
</evidence>
<dbReference type="GO" id="GO:1901135">
    <property type="term" value="P:carbohydrate derivative metabolic process"/>
    <property type="evidence" value="ECO:0007669"/>
    <property type="project" value="InterPro"/>
</dbReference>
<evidence type="ECO:0000313" key="1">
    <source>
        <dbReference type="EMBL" id="GJN43523.1"/>
    </source>
</evidence>